<evidence type="ECO:0000313" key="2">
    <source>
        <dbReference type="EMBL" id="QUJ77420.1"/>
    </source>
</evidence>
<organism evidence="2 3">
    <name type="scientific">Sulfitobacter albidus</name>
    <dbReference type="NCBI Taxonomy" id="2829501"/>
    <lineage>
        <taxon>Bacteria</taxon>
        <taxon>Pseudomonadati</taxon>
        <taxon>Pseudomonadota</taxon>
        <taxon>Alphaproteobacteria</taxon>
        <taxon>Rhodobacterales</taxon>
        <taxon>Roseobacteraceae</taxon>
        <taxon>Sulfitobacter</taxon>
    </lineage>
</organism>
<name>A0A975PNK8_9RHOB</name>
<feature type="chain" id="PRO_5037377195" description="DUF2059 domain-containing protein" evidence="1">
    <location>
        <begin position="21"/>
        <end position="518"/>
    </location>
</feature>
<dbReference type="Proteomes" id="UP000683291">
    <property type="component" value="Chromosome 1"/>
</dbReference>
<evidence type="ECO:0000256" key="1">
    <source>
        <dbReference type="SAM" id="SignalP"/>
    </source>
</evidence>
<reference evidence="2" key="1">
    <citation type="submission" date="2021-04" db="EMBL/GenBank/DDBJ databases">
        <title>Complete genome sequence for Sulfitobacter sp. strain JK7-1.</title>
        <authorList>
            <person name="Park S.-J."/>
        </authorList>
    </citation>
    <scope>NUCLEOTIDE SEQUENCE</scope>
    <source>
        <strain evidence="2">JK7-1</strain>
    </source>
</reference>
<evidence type="ECO:0000313" key="3">
    <source>
        <dbReference type="Proteomes" id="UP000683291"/>
    </source>
</evidence>
<sequence>MHRFALPLALSLATPLGAQQAVDPPGFWDFFTVERLGQAVASQLVLTGRAFADLRYDGLSVDPISGQIAITGLDVAPTLPGLAPGACTIRADRVSVRGAPFDRVDELRVSVTLAGAVVDFDCLPPEARPVVGMMGLTDIAVDRLDLSLLYDLPSGAMDMQIEASVDGLVRLSADAQADYVSYRMNLQTEEPEPSVLLRRARVQIEDRGLADRARQILPPQMLEPQAAVGTVQQALTQAFGPGPLNPAQSQLVEDAGAVVVDLLEGGRSVTLEATIDPAPLRLDAAALEDPGTLITALAPRLTDVSARLRSSLPRDLLIAAAEERLDDADRLRVGRALITGDGAPRNLSLAATTLLPLAQRRDPEAAHLLAEGFADIAPVPAYRDAITAVAAGRTQALGLLERLEAGLPLEQVLEIQSDAAPAASRDPMRFSTLADMRTAAFAHASGIGAPRSFASAYFWAAMAAAAGDSAGEALRDELDTRMRLRGLGDVWAEMTQTLDADVLRGWIETDVPARLQAN</sequence>
<dbReference type="EMBL" id="CP073581">
    <property type="protein sequence ID" value="QUJ77420.1"/>
    <property type="molecule type" value="Genomic_DNA"/>
</dbReference>
<dbReference type="AlphaFoldDB" id="A0A975PNK8"/>
<evidence type="ECO:0008006" key="4">
    <source>
        <dbReference type="Google" id="ProtNLM"/>
    </source>
</evidence>
<keyword evidence="3" id="KW-1185">Reference proteome</keyword>
<protein>
    <recommendedName>
        <fullName evidence="4">DUF2059 domain-containing protein</fullName>
    </recommendedName>
</protein>
<accession>A0A975PNK8</accession>
<proteinExistence type="predicted"/>
<keyword evidence="1" id="KW-0732">Signal</keyword>
<dbReference type="RefSeq" id="WP_212705614.1">
    <property type="nucleotide sequence ID" value="NZ_CP073581.1"/>
</dbReference>
<dbReference type="KEGG" id="sual:KDD17_05320"/>
<feature type="signal peptide" evidence="1">
    <location>
        <begin position="1"/>
        <end position="20"/>
    </location>
</feature>
<gene>
    <name evidence="2" type="ORF">KDD17_05320</name>
</gene>